<sequence>MAVGGCAEEKCFTFTWKLENMSYCWQKTEESLRSPKFVVDALEGTRWSLVLYPRQDKDGNYIGYYLYRDKDCSSGVNDIEIDYVLSFMAADGSALVEEKVIKTTMTKNKSFGWPEFVTREEVFLWKDRVSCPMTR</sequence>
<proteinExistence type="predicted"/>
<dbReference type="Proteomes" id="UP001054945">
    <property type="component" value="Unassembled WGS sequence"/>
</dbReference>
<comment type="caution">
    <text evidence="2">The sequence shown here is derived from an EMBL/GenBank/DDBJ whole genome shotgun (WGS) entry which is preliminary data.</text>
</comment>
<organism evidence="2 3">
    <name type="scientific">Caerostris extrusa</name>
    <name type="common">Bark spider</name>
    <name type="synonym">Caerostris bankana</name>
    <dbReference type="NCBI Taxonomy" id="172846"/>
    <lineage>
        <taxon>Eukaryota</taxon>
        <taxon>Metazoa</taxon>
        <taxon>Ecdysozoa</taxon>
        <taxon>Arthropoda</taxon>
        <taxon>Chelicerata</taxon>
        <taxon>Arachnida</taxon>
        <taxon>Araneae</taxon>
        <taxon>Araneomorphae</taxon>
        <taxon>Entelegynae</taxon>
        <taxon>Araneoidea</taxon>
        <taxon>Araneidae</taxon>
        <taxon>Caerostris</taxon>
    </lineage>
</organism>
<evidence type="ECO:0000313" key="3">
    <source>
        <dbReference type="Proteomes" id="UP001054945"/>
    </source>
</evidence>
<dbReference type="Gene3D" id="2.60.210.10">
    <property type="entry name" value="Apoptosis, Tumor Necrosis Factor Receptor Associated Protein 2, Chain A"/>
    <property type="match status" value="1"/>
</dbReference>
<dbReference type="InterPro" id="IPR008974">
    <property type="entry name" value="TRAF-like"/>
</dbReference>
<dbReference type="AlphaFoldDB" id="A0AAV4N9C8"/>
<dbReference type="Pfam" id="PF22486">
    <property type="entry name" value="MATH_2"/>
    <property type="match status" value="1"/>
</dbReference>
<protein>
    <submittedName>
        <fullName evidence="2">Speckle-type POZ protein B</fullName>
    </submittedName>
</protein>
<dbReference type="EMBL" id="BPLR01020635">
    <property type="protein sequence ID" value="GIX80940.1"/>
    <property type="molecule type" value="Genomic_DNA"/>
</dbReference>
<accession>A0AAV4N9C8</accession>
<dbReference type="SUPFAM" id="SSF49599">
    <property type="entry name" value="TRAF domain-like"/>
    <property type="match status" value="1"/>
</dbReference>
<evidence type="ECO:0000313" key="2">
    <source>
        <dbReference type="EMBL" id="GIX80940.1"/>
    </source>
</evidence>
<name>A0AAV4N9C8_CAEEX</name>
<dbReference type="PROSITE" id="PS50144">
    <property type="entry name" value="MATH"/>
    <property type="match status" value="1"/>
</dbReference>
<keyword evidence="3" id="KW-1185">Reference proteome</keyword>
<dbReference type="InterPro" id="IPR002083">
    <property type="entry name" value="MATH/TRAF_dom"/>
</dbReference>
<evidence type="ECO:0000259" key="1">
    <source>
        <dbReference type="PROSITE" id="PS50144"/>
    </source>
</evidence>
<gene>
    <name evidence="2" type="primary">spop-b_57</name>
    <name evidence="2" type="ORF">CEXT_583491</name>
</gene>
<reference evidence="2 3" key="1">
    <citation type="submission" date="2021-06" db="EMBL/GenBank/DDBJ databases">
        <title>Caerostris extrusa draft genome.</title>
        <authorList>
            <person name="Kono N."/>
            <person name="Arakawa K."/>
        </authorList>
    </citation>
    <scope>NUCLEOTIDE SEQUENCE [LARGE SCALE GENOMIC DNA]</scope>
</reference>
<feature type="domain" description="MATH" evidence="1">
    <location>
        <begin position="11"/>
        <end position="135"/>
    </location>
</feature>
<dbReference type="CDD" id="cd00121">
    <property type="entry name" value="MATH"/>
    <property type="match status" value="1"/>
</dbReference>